<organism evidence="1 2">
    <name type="scientific">Vibrio aquimaris</name>
    <dbReference type="NCBI Taxonomy" id="2587862"/>
    <lineage>
        <taxon>Bacteria</taxon>
        <taxon>Pseudomonadati</taxon>
        <taxon>Pseudomonadota</taxon>
        <taxon>Gammaproteobacteria</taxon>
        <taxon>Vibrionales</taxon>
        <taxon>Vibrionaceae</taxon>
        <taxon>Vibrio</taxon>
    </lineage>
</organism>
<accession>A0A5P9CPW9</accession>
<dbReference type="Proteomes" id="UP000326936">
    <property type="component" value="Plasmid pTHAF100_a"/>
</dbReference>
<proteinExistence type="predicted"/>
<evidence type="ECO:0000313" key="2">
    <source>
        <dbReference type="Proteomes" id="UP000326936"/>
    </source>
</evidence>
<evidence type="ECO:0000313" key="1">
    <source>
        <dbReference type="EMBL" id="QFT28305.1"/>
    </source>
</evidence>
<protein>
    <submittedName>
        <fullName evidence="1">Uncharacterized protein</fullName>
    </submittedName>
</protein>
<keyword evidence="2" id="KW-1185">Reference proteome</keyword>
<dbReference type="EMBL" id="CP045351">
    <property type="protein sequence ID" value="QFT28305.1"/>
    <property type="molecule type" value="Genomic_DNA"/>
</dbReference>
<geneLocation type="plasmid" evidence="2">
    <name>pthaf100_a</name>
</geneLocation>
<name>A0A5P9CPW9_9VIBR</name>
<dbReference type="AlphaFoldDB" id="A0A5P9CPW9"/>
<dbReference type="KEGG" id="vaq:FIV01_18085"/>
<gene>
    <name evidence="1" type="ORF">FIV01_18085</name>
</gene>
<reference evidence="1 2" key="1">
    <citation type="submission" date="2019-10" db="EMBL/GenBank/DDBJ databases">
        <title>Complete genome sequence of Vibrio sp. strain THAF100, isolated from non-filtered water from the water column of tank 6 of a marine aquarium containing stony-coral fragments. Water maintained at 26 degree C.</title>
        <authorList>
            <person name="Ruckert C."/>
            <person name="Franco A."/>
            <person name="Kalinowski J."/>
            <person name="Glaeser S."/>
        </authorList>
    </citation>
    <scope>NUCLEOTIDE SEQUENCE [LARGE SCALE GENOMIC DNA]</scope>
    <source>
        <strain evidence="1 2">THAF100</strain>
        <plasmid evidence="2">pthaf100_a</plasmid>
    </source>
</reference>
<keyword evidence="1" id="KW-0614">Plasmid</keyword>
<sequence>MSRKLKACFRAYRCFHKAIEKTGYLSLSSIVESQYYYPRDYPLQPKRNDVLLETDMNNYVPMGKREKGILVSRFKKT</sequence>